<dbReference type="InterPro" id="IPR008974">
    <property type="entry name" value="TRAF-like"/>
</dbReference>
<dbReference type="EMBL" id="WUAV01000002">
    <property type="protein sequence ID" value="KAF1767227.1"/>
    <property type="molecule type" value="Genomic_DNA"/>
</dbReference>
<dbReference type="SUPFAM" id="SSF49599">
    <property type="entry name" value="TRAF domain-like"/>
    <property type="match status" value="1"/>
</dbReference>
<dbReference type="Proteomes" id="UP000483820">
    <property type="component" value="Chromosome II"/>
</dbReference>
<proteinExistence type="predicted"/>
<reference evidence="1 2" key="1">
    <citation type="submission" date="2019-12" db="EMBL/GenBank/DDBJ databases">
        <title>Chromosome-level assembly of the Caenorhabditis remanei genome.</title>
        <authorList>
            <person name="Teterina A.A."/>
            <person name="Willis J.H."/>
            <person name="Phillips P.C."/>
        </authorList>
    </citation>
    <scope>NUCLEOTIDE SEQUENCE [LARGE SCALE GENOMIC DNA]</scope>
    <source>
        <strain evidence="1 2">PX506</strain>
        <tissue evidence="1">Whole organism</tissue>
    </source>
</reference>
<dbReference type="CTD" id="9802267"/>
<sequence>MSEKLKYSLNGALRYDDFAERVDDNDFPRIRLENAGGVLWYCVLVKYEKDGESYCYLKIYHRVRDLKNNYNVNAFFNIRNTNGQLENKYKRIISGVVNLDKPVRGCSIKIEDLLDEKNGYLKNGALTVEYGFQVESIKVDGIWSFNFHDKWYDSKNKKREMIDVQYFGKSFYAHKGLLKFHGLPIESSDALFDVDYEVVGSFIIDFCLQVAHGARLPLPRQWYEVMQAGNIASSRLKLPNVIRYCERQLIETTFRSIPDHMKFRIAMRFNMNHLLLHVLKKSPLEFLKYHLLDHDYTNMSSEMLKTCTKCLFDSI</sequence>
<dbReference type="AlphaFoldDB" id="A0A6A5HL13"/>
<dbReference type="GeneID" id="9802267"/>
<evidence type="ECO:0000313" key="2">
    <source>
        <dbReference type="Proteomes" id="UP000483820"/>
    </source>
</evidence>
<organism evidence="1 2">
    <name type="scientific">Caenorhabditis remanei</name>
    <name type="common">Caenorhabditis vulgaris</name>
    <dbReference type="NCBI Taxonomy" id="31234"/>
    <lineage>
        <taxon>Eukaryota</taxon>
        <taxon>Metazoa</taxon>
        <taxon>Ecdysozoa</taxon>
        <taxon>Nematoda</taxon>
        <taxon>Chromadorea</taxon>
        <taxon>Rhabditida</taxon>
        <taxon>Rhabditina</taxon>
        <taxon>Rhabditomorpha</taxon>
        <taxon>Rhabditoidea</taxon>
        <taxon>Rhabditidae</taxon>
        <taxon>Peloderinae</taxon>
        <taxon>Caenorhabditis</taxon>
    </lineage>
</organism>
<comment type="caution">
    <text evidence="1">The sequence shown here is derived from an EMBL/GenBank/DDBJ whole genome shotgun (WGS) entry which is preliminary data.</text>
</comment>
<dbReference type="KEGG" id="crq:GCK72_007186"/>
<dbReference type="Gene3D" id="2.60.210.10">
    <property type="entry name" value="Apoptosis, Tumor Necrosis Factor Receptor Associated Protein 2, Chain A"/>
    <property type="match status" value="1"/>
</dbReference>
<dbReference type="RefSeq" id="XP_053590221.1">
    <property type="nucleotide sequence ID" value="XM_053726027.1"/>
</dbReference>
<accession>A0A6A5HL13</accession>
<name>A0A6A5HL13_CAERE</name>
<protein>
    <submittedName>
        <fullName evidence="1">Uncharacterized protein</fullName>
    </submittedName>
</protein>
<gene>
    <name evidence="1" type="ORF">GCK72_007186</name>
</gene>
<evidence type="ECO:0000313" key="1">
    <source>
        <dbReference type="EMBL" id="KAF1767227.1"/>
    </source>
</evidence>